<dbReference type="RefSeq" id="WP_146371017.1">
    <property type="nucleotide sequence ID" value="NZ_SJPP01000001.1"/>
</dbReference>
<protein>
    <recommendedName>
        <fullName evidence="4">IRE (Iron responsive element)</fullName>
    </recommendedName>
</protein>
<dbReference type="Proteomes" id="UP000320735">
    <property type="component" value="Unassembled WGS sequence"/>
</dbReference>
<feature type="transmembrane region" description="Helical" evidence="1">
    <location>
        <begin position="12"/>
        <end position="28"/>
    </location>
</feature>
<keyword evidence="1" id="KW-1133">Transmembrane helix</keyword>
<reference evidence="2 3" key="1">
    <citation type="submission" date="2019-02" db="EMBL/GenBank/DDBJ databases">
        <title>Deep-cultivation of Planctomycetes and their phenomic and genomic characterization uncovers novel biology.</title>
        <authorList>
            <person name="Wiegand S."/>
            <person name="Jogler M."/>
            <person name="Boedeker C."/>
            <person name="Pinto D."/>
            <person name="Vollmers J."/>
            <person name="Rivas-Marin E."/>
            <person name="Kohn T."/>
            <person name="Peeters S.H."/>
            <person name="Heuer A."/>
            <person name="Rast P."/>
            <person name="Oberbeckmann S."/>
            <person name="Bunk B."/>
            <person name="Jeske O."/>
            <person name="Meyerdierks A."/>
            <person name="Storesund J.E."/>
            <person name="Kallscheuer N."/>
            <person name="Luecker S."/>
            <person name="Lage O.M."/>
            <person name="Pohl T."/>
            <person name="Merkel B.J."/>
            <person name="Hornburger P."/>
            <person name="Mueller R.-W."/>
            <person name="Bruemmer F."/>
            <person name="Labrenz M."/>
            <person name="Spormann A.M."/>
            <person name="Op Den Camp H."/>
            <person name="Overmann J."/>
            <person name="Amann R."/>
            <person name="Jetten M.S.M."/>
            <person name="Mascher T."/>
            <person name="Medema M.H."/>
            <person name="Devos D.P."/>
            <person name="Kaster A.-K."/>
            <person name="Ovreas L."/>
            <person name="Rohde M."/>
            <person name="Galperin M.Y."/>
            <person name="Jogler C."/>
        </authorList>
    </citation>
    <scope>NUCLEOTIDE SEQUENCE [LARGE SCALE GENOMIC DNA]</scope>
    <source>
        <strain evidence="2 3">CA54</strain>
    </source>
</reference>
<evidence type="ECO:0000313" key="3">
    <source>
        <dbReference type="Proteomes" id="UP000320735"/>
    </source>
</evidence>
<accession>A0A5C6BNV8</accession>
<keyword evidence="1" id="KW-0812">Transmembrane</keyword>
<dbReference type="AlphaFoldDB" id="A0A5C6BNV8"/>
<organism evidence="2 3">
    <name type="scientific">Symmachiella macrocystis</name>
    <dbReference type="NCBI Taxonomy" id="2527985"/>
    <lineage>
        <taxon>Bacteria</taxon>
        <taxon>Pseudomonadati</taxon>
        <taxon>Planctomycetota</taxon>
        <taxon>Planctomycetia</taxon>
        <taxon>Planctomycetales</taxon>
        <taxon>Planctomycetaceae</taxon>
        <taxon>Symmachiella</taxon>
    </lineage>
</organism>
<gene>
    <name evidence="2" type="ORF">CA54_25630</name>
</gene>
<keyword evidence="3" id="KW-1185">Reference proteome</keyword>
<dbReference type="EMBL" id="SJPP01000001">
    <property type="protein sequence ID" value="TWU13728.1"/>
    <property type="molecule type" value="Genomic_DNA"/>
</dbReference>
<evidence type="ECO:0000313" key="2">
    <source>
        <dbReference type="EMBL" id="TWU13728.1"/>
    </source>
</evidence>
<evidence type="ECO:0008006" key="4">
    <source>
        <dbReference type="Google" id="ProtNLM"/>
    </source>
</evidence>
<keyword evidence="1" id="KW-0472">Membrane</keyword>
<name>A0A5C6BNV8_9PLAN</name>
<proteinExistence type="predicted"/>
<comment type="caution">
    <text evidence="2">The sequence shown here is derived from an EMBL/GenBank/DDBJ whole genome shotgun (WGS) entry which is preliminary data.</text>
</comment>
<evidence type="ECO:0000256" key="1">
    <source>
        <dbReference type="SAM" id="Phobius"/>
    </source>
</evidence>
<sequence>MNKLNSLQRKLVYLFGIILLLIPILLLGRPGRTAIPATETRAAIPAETGGHLDALRRQNDLGVTDLGNVDPSSATMNLVLLGLRGVATNLLWMEAQEQQQHKDWAELNRTTESIILLQPHFQKVWQFQGWNLAYNVSAEWDAVPDRYHWVKTGIKFLERGTKRNHKLPELYWHTGSMLGKKIGRSDEWKQFRQYFTEQDPNPKIGESDERIDRDLNPDGKDNYLVAKEWFQKSKDVAAQYPQNQQHIMTNEIFNTYPARSQIDYADVFSREGKVGERSREAWQTASDDWLAVGNDKIRTDFGEIRMEVQSEAEFEEMAAEYNVDVESVKRAVSYFHNLTNYTYWRTRVLAERETNTMEAHSDLYEGEQKYKTGEFIEAEALLLRGMRKFEKMLEDFPVLLDEELTVEEGLVAILIYRDIQQTLGKRVDVHPLKKMWNMNQSRVPNAQSELRRRTRQ</sequence>
<dbReference type="OrthoDB" id="239224at2"/>